<accession>A0A285RL74</accession>
<dbReference type="AlphaFoldDB" id="A0A285RL74"/>
<protein>
    <submittedName>
        <fullName evidence="4">Uncharacterized protein</fullName>
    </submittedName>
</protein>
<name>A0A285RL74_9RHOB</name>
<keyword evidence="3" id="KW-0472">Membrane</keyword>
<feature type="transmembrane region" description="Helical" evidence="3">
    <location>
        <begin position="114"/>
        <end position="140"/>
    </location>
</feature>
<sequence>MPDVEPRPDQAPTLEDIDTAPEVIPPTSADVPVSTREYAEKLAEVSERAERLNEQTERLKEQVKAETTRTLNDLIKPSAAKAFRFMWAYCAAVFLLLLLHGFKAFGFSLPDDVLAFLVGSTATTVLGLVGMVLTGIFIGARK</sequence>
<dbReference type="Proteomes" id="UP000219111">
    <property type="component" value="Unassembled WGS sequence"/>
</dbReference>
<organism evidence="4 5">
    <name type="scientific">Rhodobacter maris</name>
    <dbReference type="NCBI Taxonomy" id="446682"/>
    <lineage>
        <taxon>Bacteria</taxon>
        <taxon>Pseudomonadati</taxon>
        <taxon>Pseudomonadota</taxon>
        <taxon>Alphaproteobacteria</taxon>
        <taxon>Rhodobacterales</taxon>
        <taxon>Rhodobacter group</taxon>
        <taxon>Rhodobacter</taxon>
    </lineage>
</organism>
<evidence type="ECO:0000256" key="2">
    <source>
        <dbReference type="SAM" id="MobiDB-lite"/>
    </source>
</evidence>
<evidence type="ECO:0000256" key="3">
    <source>
        <dbReference type="SAM" id="Phobius"/>
    </source>
</evidence>
<gene>
    <name evidence="4" type="ORF">SAMN05877831_101666</name>
</gene>
<keyword evidence="5" id="KW-1185">Reference proteome</keyword>
<dbReference type="EMBL" id="OBMT01000001">
    <property type="protein sequence ID" value="SOB94861.1"/>
    <property type="molecule type" value="Genomic_DNA"/>
</dbReference>
<evidence type="ECO:0000313" key="4">
    <source>
        <dbReference type="EMBL" id="SOB94861.1"/>
    </source>
</evidence>
<reference evidence="5" key="1">
    <citation type="submission" date="2017-08" db="EMBL/GenBank/DDBJ databases">
        <authorList>
            <person name="Varghese N."/>
            <person name="Submissions S."/>
        </authorList>
    </citation>
    <scope>NUCLEOTIDE SEQUENCE [LARGE SCALE GENOMIC DNA]</scope>
    <source>
        <strain evidence="5">JA276</strain>
    </source>
</reference>
<feature type="coiled-coil region" evidence="1">
    <location>
        <begin position="35"/>
        <end position="69"/>
    </location>
</feature>
<keyword evidence="3" id="KW-1133">Transmembrane helix</keyword>
<proteinExistence type="predicted"/>
<feature type="region of interest" description="Disordered" evidence="2">
    <location>
        <begin position="1"/>
        <end position="30"/>
    </location>
</feature>
<feature type="transmembrane region" description="Helical" evidence="3">
    <location>
        <begin position="85"/>
        <end position="102"/>
    </location>
</feature>
<dbReference type="OrthoDB" id="7605411at2"/>
<keyword evidence="3" id="KW-0812">Transmembrane</keyword>
<keyword evidence="1" id="KW-0175">Coiled coil</keyword>
<evidence type="ECO:0000256" key="1">
    <source>
        <dbReference type="SAM" id="Coils"/>
    </source>
</evidence>
<dbReference type="RefSeq" id="WP_097068642.1">
    <property type="nucleotide sequence ID" value="NZ_OBMT01000001.1"/>
</dbReference>
<evidence type="ECO:0000313" key="5">
    <source>
        <dbReference type="Proteomes" id="UP000219111"/>
    </source>
</evidence>